<dbReference type="KEGG" id="epl:P4G45_01585"/>
<feature type="compositionally biased region" description="Basic residues" evidence="1">
    <location>
        <begin position="191"/>
        <end position="202"/>
    </location>
</feature>
<dbReference type="EMBL" id="CP121194">
    <property type="protein sequence ID" value="XBH10440.1"/>
    <property type="molecule type" value="Genomic_DNA"/>
</dbReference>
<reference evidence="3" key="1">
    <citation type="submission" date="2023-03" db="EMBL/GenBank/DDBJ databases">
        <title>Edaphobacter sp.</title>
        <authorList>
            <person name="Huber K.J."/>
            <person name="Papendorf J."/>
            <person name="Pilke C."/>
            <person name="Bunk B."/>
            <person name="Sproeer C."/>
            <person name="Pester M."/>
        </authorList>
    </citation>
    <scope>NUCLEOTIDE SEQUENCE</scope>
    <source>
        <strain evidence="3">DSM 109919</strain>
    </source>
</reference>
<accession>A0AAU7CZ91</accession>
<feature type="signal peptide" evidence="2">
    <location>
        <begin position="1"/>
        <end position="19"/>
    </location>
</feature>
<feature type="region of interest" description="Disordered" evidence="1">
    <location>
        <begin position="176"/>
        <end position="219"/>
    </location>
</feature>
<evidence type="ECO:0000256" key="2">
    <source>
        <dbReference type="SAM" id="SignalP"/>
    </source>
</evidence>
<evidence type="ECO:0000313" key="3">
    <source>
        <dbReference type="EMBL" id="XBH10440.1"/>
    </source>
</evidence>
<gene>
    <name evidence="3" type="ORF">P4G45_01585</name>
</gene>
<name>A0AAU7CZ91_9BACT</name>
<sequence>MRHLLPTALLIILCRPCVALGAQAPAAAPPATEQTQNTPSAIMQPALATVGQTIGMLRPDKWKTSDAIREQTLANIESIHRDLEMTLPQLLAAADGAPDSVSQVWPAYRNIEALYDVLLRVAEAGNLTASSQQNAALERARAALEEGRRTLGDRLTSAALAQEQQVRTLQAAVRAVPPPPAPVACPPPPPVKKHKARKKVVKKPAPAPANAPSSVPASH</sequence>
<dbReference type="RefSeq" id="WP_348267947.1">
    <property type="nucleotide sequence ID" value="NZ_CP121194.1"/>
</dbReference>
<evidence type="ECO:0000256" key="1">
    <source>
        <dbReference type="SAM" id="MobiDB-lite"/>
    </source>
</evidence>
<organism evidence="3">
    <name type="scientific">Edaphobacter paludis</name>
    <dbReference type="NCBI Taxonomy" id="3035702"/>
    <lineage>
        <taxon>Bacteria</taxon>
        <taxon>Pseudomonadati</taxon>
        <taxon>Acidobacteriota</taxon>
        <taxon>Terriglobia</taxon>
        <taxon>Terriglobales</taxon>
        <taxon>Acidobacteriaceae</taxon>
        <taxon>Edaphobacter</taxon>
    </lineage>
</organism>
<dbReference type="AlphaFoldDB" id="A0AAU7CZ91"/>
<protein>
    <submittedName>
        <fullName evidence="3">Uncharacterized protein</fullName>
    </submittedName>
</protein>
<keyword evidence="2" id="KW-0732">Signal</keyword>
<proteinExistence type="predicted"/>
<feature type="chain" id="PRO_5043761527" evidence="2">
    <location>
        <begin position="20"/>
        <end position="219"/>
    </location>
</feature>
<feature type="compositionally biased region" description="Pro residues" evidence="1">
    <location>
        <begin position="176"/>
        <end position="190"/>
    </location>
</feature>
<feature type="compositionally biased region" description="Low complexity" evidence="1">
    <location>
        <begin position="208"/>
        <end position="219"/>
    </location>
</feature>